<organism evidence="2 3">
    <name type="scientific">Yoonia rhodophyticola</name>
    <dbReference type="NCBI Taxonomy" id="3137370"/>
    <lineage>
        <taxon>Bacteria</taxon>
        <taxon>Pseudomonadati</taxon>
        <taxon>Pseudomonadota</taxon>
        <taxon>Alphaproteobacteria</taxon>
        <taxon>Rhodobacterales</taxon>
        <taxon>Paracoccaceae</taxon>
        <taxon>Yoonia</taxon>
    </lineage>
</organism>
<proteinExistence type="predicted"/>
<gene>
    <name evidence="2" type="ORF">AABB31_09300</name>
</gene>
<dbReference type="EMBL" id="CP151767">
    <property type="protein sequence ID" value="WZU69033.1"/>
    <property type="molecule type" value="Genomic_DNA"/>
</dbReference>
<name>A0AAN0MM01_9RHOB</name>
<dbReference type="GO" id="GO:0110154">
    <property type="term" value="P:RNA decapping"/>
    <property type="evidence" value="ECO:0007669"/>
    <property type="project" value="TreeGrafter"/>
</dbReference>
<accession>A0AAN0MM01</accession>
<dbReference type="InterPro" id="IPR029052">
    <property type="entry name" value="Metallo-depent_PP-like"/>
</dbReference>
<dbReference type="InterPro" id="IPR050126">
    <property type="entry name" value="Ap4A_hydrolase"/>
</dbReference>
<dbReference type="PANTHER" id="PTHR42850:SF4">
    <property type="entry name" value="ZINC-DEPENDENT ENDOPOLYPHOSPHATASE"/>
    <property type="match status" value="1"/>
</dbReference>
<dbReference type="GO" id="GO:0005737">
    <property type="term" value="C:cytoplasm"/>
    <property type="evidence" value="ECO:0007669"/>
    <property type="project" value="TreeGrafter"/>
</dbReference>
<dbReference type="KEGG" id="yrh:AABB31_09300"/>
<dbReference type="GO" id="GO:0016791">
    <property type="term" value="F:phosphatase activity"/>
    <property type="evidence" value="ECO:0007669"/>
    <property type="project" value="TreeGrafter"/>
</dbReference>
<evidence type="ECO:0000313" key="3">
    <source>
        <dbReference type="Proteomes" id="UP001470809"/>
    </source>
</evidence>
<reference evidence="3" key="1">
    <citation type="submission" date="2024-04" db="EMBL/GenBank/DDBJ databases">
        <title>Phylogenomic analyses of a clade within the roseobacter group suggest taxonomic reassignments of species of the genera Aestuariivita, Citreicella, Loktanella, Nautella, Pelagibaca, Ruegeria, Thalassobius, Thiobacimonas and Tropicibacter, and the proposal o.</title>
        <authorList>
            <person name="Jeon C.O."/>
        </authorList>
    </citation>
    <scope>NUCLEOTIDE SEQUENCE [LARGE SCALE GENOMIC DNA]</scope>
    <source>
        <strain evidence="3">SS1-5</strain>
    </source>
</reference>
<keyword evidence="3" id="KW-1185">Reference proteome</keyword>
<dbReference type="RefSeq" id="WP_342078326.1">
    <property type="nucleotide sequence ID" value="NZ_CP151767.2"/>
</dbReference>
<protein>
    <submittedName>
        <fullName evidence="2">Metallophosphoesterase</fullName>
    </submittedName>
</protein>
<dbReference type="SUPFAM" id="SSF56300">
    <property type="entry name" value="Metallo-dependent phosphatases"/>
    <property type="match status" value="1"/>
</dbReference>
<dbReference type="AlphaFoldDB" id="A0AAN0MM01"/>
<dbReference type="Pfam" id="PF00149">
    <property type="entry name" value="Metallophos"/>
    <property type="match status" value="1"/>
</dbReference>
<dbReference type="GO" id="GO:0008803">
    <property type="term" value="F:bis(5'-nucleosyl)-tetraphosphatase (symmetrical) activity"/>
    <property type="evidence" value="ECO:0007669"/>
    <property type="project" value="TreeGrafter"/>
</dbReference>
<dbReference type="InterPro" id="IPR004843">
    <property type="entry name" value="Calcineurin-like_PHP"/>
</dbReference>
<dbReference type="PANTHER" id="PTHR42850">
    <property type="entry name" value="METALLOPHOSPHOESTERASE"/>
    <property type="match status" value="1"/>
</dbReference>
<evidence type="ECO:0000313" key="2">
    <source>
        <dbReference type="EMBL" id="WZU69033.1"/>
    </source>
</evidence>
<sequence length="262" mass="28911">MSLLYAIGDIHGQMAMLEHALALIAADGGDDAKVVFLGDYTDRGPDSQAVIDTLIKGREAGRDWVFIKGNHDRLFSNFVRHGIEHDPRVKSGISWLNPRLGGTATLASYGVTGQMHFERPSQDALETLAYYTGDSGRITKDALQRIAQQHVPQSHLDFLDELPLTYQTDDLIFVHAGLRPGIPLEKQDPEDLIWIRDGFLESTHDFGKLVVHGHTALDHPTHFGNRIDLDGGAGYGKPLVPAVFEGRDCWLLTDKGRVALTP</sequence>
<dbReference type="Proteomes" id="UP001470809">
    <property type="component" value="Chromosome"/>
</dbReference>
<reference evidence="2 3" key="2">
    <citation type="submission" date="2024-08" db="EMBL/GenBank/DDBJ databases">
        <title>Phylogenomic analyses of a clade within the roseobacter group suggest taxonomic reassignments of species of the genera Aestuariivita, Citreicella, Loktanella, Nautella, Pelagibaca, Ruegeria, Thalassobius, Thiobacimonas and Tropicibacter, and the proposal o.</title>
        <authorList>
            <person name="Jeon C.O."/>
        </authorList>
    </citation>
    <scope>NUCLEOTIDE SEQUENCE [LARGE SCALE GENOMIC DNA]</scope>
    <source>
        <strain evidence="2 3">SS1-5</strain>
    </source>
</reference>
<dbReference type="Gene3D" id="3.60.21.10">
    <property type="match status" value="1"/>
</dbReference>
<evidence type="ECO:0000259" key="1">
    <source>
        <dbReference type="Pfam" id="PF00149"/>
    </source>
</evidence>
<feature type="domain" description="Calcineurin-like phosphoesterase" evidence="1">
    <location>
        <begin position="5"/>
        <end position="218"/>
    </location>
</feature>